<dbReference type="InterPro" id="IPR015946">
    <property type="entry name" value="KH_dom-like_a/b"/>
</dbReference>
<dbReference type="AlphaFoldDB" id="A0A7C5UVX6"/>
<dbReference type="InterPro" id="IPR009019">
    <property type="entry name" value="KH_sf_prok-type"/>
</dbReference>
<dbReference type="EMBL" id="DRVY01000088">
    <property type="protein sequence ID" value="HHR92427.1"/>
    <property type="molecule type" value="Genomic_DNA"/>
</dbReference>
<name>A0A7C5UVX6_UNCC3</name>
<evidence type="ECO:0000256" key="1">
    <source>
        <dbReference type="ARBA" id="ARBA00022490"/>
    </source>
</evidence>
<dbReference type="PANTHER" id="PTHR34654:SF1">
    <property type="entry name" value="RNA-BINDING PROTEIN KHPA"/>
    <property type="match status" value="1"/>
</dbReference>
<accession>A0A7C5UVX6</accession>
<dbReference type="GO" id="GO:0003723">
    <property type="term" value="F:RNA binding"/>
    <property type="evidence" value="ECO:0007669"/>
    <property type="project" value="UniProtKB-UniRule"/>
</dbReference>
<keyword evidence="1" id="KW-0963">Cytoplasm</keyword>
<dbReference type="PROSITE" id="PS50084">
    <property type="entry name" value="KH_TYPE_1"/>
    <property type="match status" value="1"/>
</dbReference>
<dbReference type="SUPFAM" id="SSF54814">
    <property type="entry name" value="Prokaryotic type KH domain (KH-domain type II)"/>
    <property type="match status" value="1"/>
</dbReference>
<protein>
    <submittedName>
        <fullName evidence="4">KH domain-containing protein</fullName>
    </submittedName>
</protein>
<organism evidence="4">
    <name type="scientific">candidate division CPR3 bacterium</name>
    <dbReference type="NCBI Taxonomy" id="2268181"/>
    <lineage>
        <taxon>Bacteria</taxon>
        <taxon>Bacteria division CPR3</taxon>
    </lineage>
</organism>
<keyword evidence="2 3" id="KW-0694">RNA-binding</keyword>
<dbReference type="PANTHER" id="PTHR34654">
    <property type="entry name" value="UPF0109 PROTEIN SCO5592"/>
    <property type="match status" value="1"/>
</dbReference>
<comment type="caution">
    <text evidence="4">The sequence shown here is derived from an EMBL/GenBank/DDBJ whole genome shotgun (WGS) entry which is preliminary data.</text>
</comment>
<sequence length="68" mass="7654">MKELLEYIVKGIVTNPHKVKIEEVEDGIKIKVDKEDKGKIIGKNGRVINAIRIILSIQKMGKVNITVD</sequence>
<proteinExistence type="predicted"/>
<gene>
    <name evidence="4" type="ORF">ENL96_02855</name>
</gene>
<dbReference type="Pfam" id="PF13083">
    <property type="entry name" value="KH_KhpA-B"/>
    <property type="match status" value="1"/>
</dbReference>
<reference evidence="4" key="1">
    <citation type="journal article" date="2020" name="mSystems">
        <title>Genome- and Community-Level Interaction Insights into Carbon Utilization and Element Cycling Functions of Hydrothermarchaeota in Hydrothermal Sediment.</title>
        <authorList>
            <person name="Zhou Z."/>
            <person name="Liu Y."/>
            <person name="Xu W."/>
            <person name="Pan J."/>
            <person name="Luo Z.H."/>
            <person name="Li M."/>
        </authorList>
    </citation>
    <scope>NUCLEOTIDE SEQUENCE [LARGE SCALE GENOMIC DNA]</scope>
    <source>
        <strain evidence="4">SpSt-1042</strain>
    </source>
</reference>
<dbReference type="Gene3D" id="3.30.300.20">
    <property type="match status" value="1"/>
</dbReference>
<evidence type="ECO:0000256" key="2">
    <source>
        <dbReference type="ARBA" id="ARBA00022884"/>
    </source>
</evidence>
<evidence type="ECO:0000313" key="4">
    <source>
        <dbReference type="EMBL" id="HHR92427.1"/>
    </source>
</evidence>
<evidence type="ECO:0000256" key="3">
    <source>
        <dbReference type="PROSITE-ProRule" id="PRU00117"/>
    </source>
</evidence>
<dbReference type="InterPro" id="IPR020627">
    <property type="entry name" value="KhpA"/>
</dbReference>